<dbReference type="PANTHER" id="PTHR30417">
    <property type="entry name" value="N-ACETYLMURAMOYL-L-ALANINE AMIDASE AMID"/>
    <property type="match status" value="1"/>
</dbReference>
<dbReference type="SUPFAM" id="SSF55846">
    <property type="entry name" value="N-acetylmuramoyl-L-alanine amidase-like"/>
    <property type="match status" value="1"/>
</dbReference>
<dbReference type="EMBL" id="JAPDNT010000012">
    <property type="protein sequence ID" value="MCW3475883.1"/>
    <property type="molecule type" value="Genomic_DNA"/>
</dbReference>
<reference evidence="7" key="2">
    <citation type="submission" date="2022-10" db="EMBL/GenBank/DDBJ databases">
        <authorList>
            <person name="Trinh H.N."/>
        </authorList>
    </citation>
    <scope>NUCLEOTIDE SEQUENCE</scope>
    <source>
        <strain evidence="7">RN2-1</strain>
    </source>
</reference>
<dbReference type="InterPro" id="IPR036505">
    <property type="entry name" value="Amidase/PGRP_sf"/>
</dbReference>
<keyword evidence="4" id="KW-0378">Hydrolase</keyword>
<keyword evidence="5" id="KW-0961">Cell wall biogenesis/degradation</keyword>
<dbReference type="SUPFAM" id="SSF47090">
    <property type="entry name" value="PGBD-like"/>
    <property type="match status" value="1"/>
</dbReference>
<evidence type="ECO:0000256" key="2">
    <source>
        <dbReference type="ARBA" id="ARBA00007553"/>
    </source>
</evidence>
<evidence type="ECO:0000256" key="3">
    <source>
        <dbReference type="ARBA" id="ARBA00011901"/>
    </source>
</evidence>
<comment type="catalytic activity">
    <reaction evidence="1">
        <text>Hydrolyzes the link between N-acetylmuramoyl residues and L-amino acid residues in certain cell-wall glycopeptides.</text>
        <dbReference type="EC" id="3.5.1.28"/>
    </reaction>
</comment>
<gene>
    <name evidence="7" type="ORF">OL599_14990</name>
</gene>
<dbReference type="GO" id="GO:0009253">
    <property type="term" value="P:peptidoglycan catabolic process"/>
    <property type="evidence" value="ECO:0007669"/>
    <property type="project" value="InterPro"/>
</dbReference>
<dbReference type="InterPro" id="IPR036366">
    <property type="entry name" value="PGBDSf"/>
</dbReference>
<protein>
    <recommendedName>
        <fullName evidence="3">N-acetylmuramoyl-L-alanine amidase</fullName>
        <ecNumber evidence="3">3.5.1.28</ecNumber>
    </recommendedName>
</protein>
<organism evidence="7 8">
    <name type="scientific">Limobrevibacterium gyesilva</name>
    <dbReference type="NCBI Taxonomy" id="2991712"/>
    <lineage>
        <taxon>Bacteria</taxon>
        <taxon>Pseudomonadati</taxon>
        <taxon>Pseudomonadota</taxon>
        <taxon>Alphaproteobacteria</taxon>
        <taxon>Acetobacterales</taxon>
        <taxon>Acetobacteraceae</taxon>
        <taxon>Limobrevibacterium</taxon>
    </lineage>
</organism>
<dbReference type="CDD" id="cd06583">
    <property type="entry name" value="PGRP"/>
    <property type="match status" value="1"/>
</dbReference>
<dbReference type="InterPro" id="IPR051206">
    <property type="entry name" value="NAMLAA_amidase_2"/>
</dbReference>
<dbReference type="Pfam" id="PF01510">
    <property type="entry name" value="Amidase_2"/>
    <property type="match status" value="1"/>
</dbReference>
<comment type="caution">
    <text evidence="7">The sequence shown here is derived from an EMBL/GenBank/DDBJ whole genome shotgun (WGS) entry which is preliminary data.</text>
</comment>
<dbReference type="Pfam" id="PF01471">
    <property type="entry name" value="PG_binding_1"/>
    <property type="match status" value="1"/>
</dbReference>
<evidence type="ECO:0000256" key="4">
    <source>
        <dbReference type="ARBA" id="ARBA00022801"/>
    </source>
</evidence>
<dbReference type="InterPro" id="IPR002502">
    <property type="entry name" value="Amidase_domain"/>
</dbReference>
<dbReference type="GO" id="GO:0009254">
    <property type="term" value="P:peptidoglycan turnover"/>
    <property type="evidence" value="ECO:0007669"/>
    <property type="project" value="TreeGrafter"/>
</dbReference>
<dbReference type="Gene3D" id="1.10.101.10">
    <property type="entry name" value="PGBD-like superfamily/PGBD"/>
    <property type="match status" value="1"/>
</dbReference>
<dbReference type="GO" id="GO:0008745">
    <property type="term" value="F:N-acetylmuramoyl-L-alanine amidase activity"/>
    <property type="evidence" value="ECO:0007669"/>
    <property type="project" value="UniProtKB-EC"/>
</dbReference>
<reference evidence="7" key="1">
    <citation type="submission" date="2022-09" db="EMBL/GenBank/DDBJ databases">
        <title>Rhodovastum sp. nov. RN2-1 isolated from soil in Seongnam, South Korea.</title>
        <authorList>
            <person name="Le N.T."/>
        </authorList>
    </citation>
    <scope>NUCLEOTIDE SEQUENCE</scope>
    <source>
        <strain evidence="7">RN2-1</strain>
    </source>
</reference>
<feature type="domain" description="N-acetylmuramoyl-L-alanine amidase" evidence="6">
    <location>
        <begin position="1"/>
        <end position="128"/>
    </location>
</feature>
<dbReference type="SMART" id="SM00644">
    <property type="entry name" value="Ami_2"/>
    <property type="match status" value="1"/>
</dbReference>
<keyword evidence="8" id="KW-1185">Reference proteome</keyword>
<dbReference type="Gene3D" id="3.40.80.10">
    <property type="entry name" value="Peptidoglycan recognition protein-like"/>
    <property type="match status" value="1"/>
</dbReference>
<evidence type="ECO:0000313" key="7">
    <source>
        <dbReference type="EMBL" id="MCW3475883.1"/>
    </source>
</evidence>
<dbReference type="PANTHER" id="PTHR30417:SF1">
    <property type="entry name" value="N-ACETYLMURAMOYL-L-ALANINE AMIDASE AMID"/>
    <property type="match status" value="1"/>
</dbReference>
<dbReference type="GO" id="GO:0071555">
    <property type="term" value="P:cell wall organization"/>
    <property type="evidence" value="ECO:0007669"/>
    <property type="project" value="UniProtKB-KW"/>
</dbReference>
<dbReference type="EC" id="3.5.1.28" evidence="3"/>
<accession>A0AA41YSQ6</accession>
<evidence type="ECO:0000256" key="5">
    <source>
        <dbReference type="ARBA" id="ARBA00023316"/>
    </source>
</evidence>
<dbReference type="InterPro" id="IPR002477">
    <property type="entry name" value="Peptidoglycan-bd-like"/>
</dbReference>
<sequence>MPIDTLVLHYTGMLTARDAIDRLRDPAAKVSSHYVVEEDGTVWRLVNERRRAYHAGVSYWHGNTGLNDRSIGIEIVNPGHAYGYPDFPVLQLSVVCDLCLEILSRHAIAPRDIVAHSDIAPDRKEDPGEKFDWEGLARNGVGLWPEGAPDLGTGDAVRDTASLRDVRRALAAIGYRVAPEGPLDPALATVLRAFQRHWRPEAVTGQADAGTLARLLAVARLCAPARADTNR</sequence>
<dbReference type="InterPro" id="IPR036365">
    <property type="entry name" value="PGBD-like_sf"/>
</dbReference>
<name>A0AA41YSQ6_9PROT</name>
<dbReference type="RefSeq" id="WP_264714618.1">
    <property type="nucleotide sequence ID" value="NZ_JAPDNT010000012.1"/>
</dbReference>
<dbReference type="AlphaFoldDB" id="A0AA41YSQ6"/>
<evidence type="ECO:0000256" key="1">
    <source>
        <dbReference type="ARBA" id="ARBA00001561"/>
    </source>
</evidence>
<proteinExistence type="inferred from homology"/>
<evidence type="ECO:0000259" key="6">
    <source>
        <dbReference type="SMART" id="SM00644"/>
    </source>
</evidence>
<dbReference type="GO" id="GO:0019867">
    <property type="term" value="C:outer membrane"/>
    <property type="evidence" value="ECO:0007669"/>
    <property type="project" value="TreeGrafter"/>
</dbReference>
<dbReference type="Proteomes" id="UP001165679">
    <property type="component" value="Unassembled WGS sequence"/>
</dbReference>
<evidence type="ECO:0000313" key="8">
    <source>
        <dbReference type="Proteomes" id="UP001165679"/>
    </source>
</evidence>
<comment type="similarity">
    <text evidence="2">Belongs to the N-acetylmuramoyl-L-alanine amidase 2 family.</text>
</comment>